<dbReference type="Proteomes" id="UP000037210">
    <property type="component" value="Unassembled WGS sequence"/>
</dbReference>
<reference evidence="8 9" key="1">
    <citation type="submission" date="2015-06" db="EMBL/GenBank/DDBJ databases">
        <title>New insights into the roles of widespread benthic archaea in carbon and nitrogen cycling.</title>
        <authorList>
            <person name="Lazar C.S."/>
            <person name="Baker B.J."/>
            <person name="Seitz K.W."/>
            <person name="Hyde A.S."/>
            <person name="Dick G.J."/>
            <person name="Hinrichs K.-U."/>
            <person name="Teske A.P."/>
        </authorList>
    </citation>
    <scope>NUCLEOTIDE SEQUENCE [LARGE SCALE GENOMIC DNA]</scope>
    <source>
        <strain evidence="8">DG-45</strain>
    </source>
</reference>
<gene>
    <name evidence="7" type="primary">nfi</name>
    <name evidence="8" type="ORF">AC482_01555</name>
</gene>
<dbReference type="Pfam" id="PF04493">
    <property type="entry name" value="Endonuclease_5"/>
    <property type="match status" value="1"/>
</dbReference>
<comment type="cofactor">
    <cofactor evidence="7">
        <name>Mg(2+)</name>
        <dbReference type="ChEBI" id="CHEBI:18420"/>
    </cofactor>
</comment>
<dbReference type="GO" id="GO:0003727">
    <property type="term" value="F:single-stranded RNA binding"/>
    <property type="evidence" value="ECO:0007669"/>
    <property type="project" value="TreeGrafter"/>
</dbReference>
<dbReference type="PANTHER" id="PTHR28511:SF1">
    <property type="entry name" value="ENDONUCLEASE V"/>
    <property type="match status" value="1"/>
</dbReference>
<keyword evidence="3 7" id="KW-0963">Cytoplasm</keyword>
<dbReference type="AlphaFoldDB" id="A0A0M0BRJ8"/>
<dbReference type="InterPro" id="IPR007581">
    <property type="entry name" value="Endonuclease-V"/>
</dbReference>
<keyword evidence="7" id="KW-0460">Magnesium</keyword>
<name>A0A0M0BRJ8_9ARCH</name>
<evidence type="ECO:0000256" key="6">
    <source>
        <dbReference type="ARBA" id="ARBA00022801"/>
    </source>
</evidence>
<dbReference type="GO" id="GO:0006281">
    <property type="term" value="P:DNA repair"/>
    <property type="evidence" value="ECO:0007669"/>
    <property type="project" value="UniProtKB-UniRule"/>
</dbReference>
<proteinExistence type="inferred from homology"/>
<evidence type="ECO:0000256" key="7">
    <source>
        <dbReference type="HAMAP-Rule" id="MF_00801"/>
    </source>
</evidence>
<evidence type="ECO:0000256" key="4">
    <source>
        <dbReference type="ARBA" id="ARBA00022722"/>
    </source>
</evidence>
<keyword evidence="4 7" id="KW-0540">Nuclease</keyword>
<accession>A0A0M0BRJ8</accession>
<evidence type="ECO:0000256" key="3">
    <source>
        <dbReference type="ARBA" id="ARBA00022490"/>
    </source>
</evidence>
<keyword evidence="5 7" id="KW-0255">Endonuclease</keyword>
<dbReference type="CDD" id="cd06559">
    <property type="entry name" value="Endonuclease_V"/>
    <property type="match status" value="1"/>
</dbReference>
<keyword evidence="7" id="KW-0234">DNA repair</keyword>
<comment type="function">
    <text evidence="7">DNA repair enzyme involved in the repair of deaminated bases. Selectively cleaves double-stranded DNA at the second phosphodiester bond 3' to a deoxyinosine leaving behind the intact lesion on the nicked DNA.</text>
</comment>
<dbReference type="Gene3D" id="3.30.2170.10">
    <property type="entry name" value="archaeoglobus fulgidus dsm 4304 superfamily"/>
    <property type="match status" value="1"/>
</dbReference>
<comment type="similarity">
    <text evidence="7">Belongs to the endonuclease V family.</text>
</comment>
<dbReference type="PANTHER" id="PTHR28511">
    <property type="entry name" value="ENDONUCLEASE V"/>
    <property type="match status" value="1"/>
</dbReference>
<evidence type="ECO:0000313" key="8">
    <source>
        <dbReference type="EMBL" id="KON31223.1"/>
    </source>
</evidence>
<protein>
    <recommendedName>
        <fullName evidence="7">Endonuclease V</fullName>
        <ecNumber evidence="7">3.1.21.7</ecNumber>
    </recommendedName>
    <alternativeName>
        <fullName evidence="7">Deoxyinosine 3'endonuclease</fullName>
    </alternativeName>
    <alternativeName>
        <fullName evidence="7">Deoxyribonuclease V</fullName>
        <shortName evidence="7">DNase V</shortName>
    </alternativeName>
</protein>
<evidence type="ECO:0000313" key="9">
    <source>
        <dbReference type="Proteomes" id="UP000037210"/>
    </source>
</evidence>
<keyword evidence="7" id="KW-0479">Metal-binding</keyword>
<dbReference type="PATRIC" id="fig|1685127.3.peg.386"/>
<keyword evidence="7" id="KW-0227">DNA damage</keyword>
<dbReference type="GO" id="GO:0000287">
    <property type="term" value="F:magnesium ion binding"/>
    <property type="evidence" value="ECO:0007669"/>
    <property type="project" value="UniProtKB-UniRule"/>
</dbReference>
<dbReference type="GO" id="GO:0043737">
    <property type="term" value="F:deoxyribonuclease V activity"/>
    <property type="evidence" value="ECO:0007669"/>
    <property type="project" value="UniProtKB-UniRule"/>
</dbReference>
<comment type="caution">
    <text evidence="8">The sequence shown here is derived from an EMBL/GenBank/DDBJ whole genome shotgun (WGS) entry which is preliminary data.</text>
</comment>
<dbReference type="GO" id="GO:0005737">
    <property type="term" value="C:cytoplasm"/>
    <property type="evidence" value="ECO:0007669"/>
    <property type="project" value="UniProtKB-SubCell"/>
</dbReference>
<comment type="catalytic activity">
    <reaction evidence="1 7">
        <text>Endonucleolytic cleavage at apurinic or apyrimidinic sites to products with a 5'-phosphate.</text>
        <dbReference type="EC" id="3.1.21.7"/>
    </reaction>
</comment>
<evidence type="ECO:0000256" key="5">
    <source>
        <dbReference type="ARBA" id="ARBA00022759"/>
    </source>
</evidence>
<dbReference type="EC" id="3.1.21.7" evidence="7"/>
<dbReference type="GO" id="GO:0016891">
    <property type="term" value="F:RNA endonuclease activity producing 5'-phosphomonoesters, hydrolytic mechanism"/>
    <property type="evidence" value="ECO:0007669"/>
    <property type="project" value="TreeGrafter"/>
</dbReference>
<evidence type="ECO:0000256" key="1">
    <source>
        <dbReference type="ARBA" id="ARBA00001835"/>
    </source>
</evidence>
<dbReference type="HAMAP" id="MF_00801">
    <property type="entry name" value="Endonuclease_5"/>
    <property type="match status" value="1"/>
</dbReference>
<sequence>MQREMSASVVDEDRFSGRELIAGVDAAYRGDEAFAACVVLDNRLQVVESATAAVSVRFPYIPGYLSFREAPVVEAAAGRVSGFDVLLVNGHGVAHPRGCGLATHVGLDLDMPTIGVARRRLVGAVGEAADGWAPILHGGGVVGAMLIVEGRAPVYVSVGHKVSLTTGIEIVRGMMAGESLPKPLGMAHRAAEVLRRRSAQRPGP</sequence>
<organism evidence="8 9">
    <name type="scientific">miscellaneous Crenarchaeota group-15 archaeon DG-45</name>
    <dbReference type="NCBI Taxonomy" id="1685127"/>
    <lineage>
        <taxon>Archaea</taxon>
        <taxon>Candidatus Bathyarchaeota</taxon>
        <taxon>MCG-15</taxon>
    </lineage>
</organism>
<dbReference type="EMBL" id="LFWZ01000010">
    <property type="protein sequence ID" value="KON31223.1"/>
    <property type="molecule type" value="Genomic_DNA"/>
</dbReference>
<feature type="binding site" evidence="7">
    <location>
        <position position="89"/>
    </location>
    <ligand>
        <name>Mg(2+)</name>
        <dbReference type="ChEBI" id="CHEBI:18420"/>
    </ligand>
</feature>
<evidence type="ECO:0000256" key="2">
    <source>
        <dbReference type="ARBA" id="ARBA00004496"/>
    </source>
</evidence>
<keyword evidence="6 7" id="KW-0378">Hydrolase</keyword>
<feature type="site" description="Interaction with target DNA" evidence="7">
    <location>
        <position position="60"/>
    </location>
</feature>
<feature type="binding site" evidence="7">
    <location>
        <position position="25"/>
    </location>
    <ligand>
        <name>Mg(2+)</name>
        <dbReference type="ChEBI" id="CHEBI:18420"/>
    </ligand>
</feature>
<comment type="subcellular location">
    <subcellularLocation>
        <location evidence="2 7">Cytoplasm</location>
    </subcellularLocation>
</comment>